<evidence type="ECO:0000256" key="8">
    <source>
        <dbReference type="ARBA" id="ARBA00022777"/>
    </source>
</evidence>
<evidence type="ECO:0000256" key="13">
    <source>
        <dbReference type="SAM" id="Phobius"/>
    </source>
</evidence>
<dbReference type="InterPro" id="IPR008271">
    <property type="entry name" value="Ser/Thr_kinase_AS"/>
</dbReference>
<name>A0ABQ8H514_9ROSI</name>
<dbReference type="PROSITE" id="PS00108">
    <property type="entry name" value="PROTEIN_KINASE_ST"/>
    <property type="match status" value="1"/>
</dbReference>
<dbReference type="Gene3D" id="1.10.510.10">
    <property type="entry name" value="Transferase(Phosphotransferase) domain 1"/>
    <property type="match status" value="1"/>
</dbReference>
<keyword evidence="7 12" id="KW-0547">Nucleotide-binding</keyword>
<gene>
    <name evidence="15" type="ORF">JRO89_XS14G0112900</name>
</gene>
<dbReference type="InterPro" id="IPR000719">
    <property type="entry name" value="Prot_kinase_dom"/>
</dbReference>
<protein>
    <recommendedName>
        <fullName evidence="14">Protein kinase domain-containing protein</fullName>
    </recommendedName>
</protein>
<reference evidence="15 16" key="1">
    <citation type="submission" date="2021-02" db="EMBL/GenBank/DDBJ databases">
        <title>Plant Genome Project.</title>
        <authorList>
            <person name="Zhang R.-G."/>
        </authorList>
    </citation>
    <scope>NUCLEOTIDE SEQUENCE [LARGE SCALE GENOMIC DNA]</scope>
    <source>
        <tissue evidence="15">Leaves</tissue>
    </source>
</reference>
<evidence type="ECO:0000256" key="2">
    <source>
        <dbReference type="ARBA" id="ARBA00008684"/>
    </source>
</evidence>
<dbReference type="PROSITE" id="PS00107">
    <property type="entry name" value="PROTEIN_KINASE_ATP"/>
    <property type="match status" value="1"/>
</dbReference>
<dbReference type="SUPFAM" id="SSF52047">
    <property type="entry name" value="RNI-like"/>
    <property type="match status" value="2"/>
</dbReference>
<proteinExistence type="inferred from homology"/>
<dbReference type="InterPro" id="IPR001611">
    <property type="entry name" value="Leu-rich_rpt"/>
</dbReference>
<organism evidence="15 16">
    <name type="scientific">Xanthoceras sorbifolium</name>
    <dbReference type="NCBI Taxonomy" id="99658"/>
    <lineage>
        <taxon>Eukaryota</taxon>
        <taxon>Viridiplantae</taxon>
        <taxon>Streptophyta</taxon>
        <taxon>Embryophyta</taxon>
        <taxon>Tracheophyta</taxon>
        <taxon>Spermatophyta</taxon>
        <taxon>Magnoliopsida</taxon>
        <taxon>eudicotyledons</taxon>
        <taxon>Gunneridae</taxon>
        <taxon>Pentapetalae</taxon>
        <taxon>rosids</taxon>
        <taxon>malvids</taxon>
        <taxon>Sapindales</taxon>
        <taxon>Sapindaceae</taxon>
        <taxon>Xanthoceroideae</taxon>
        <taxon>Xanthoceras</taxon>
    </lineage>
</organism>
<comment type="similarity">
    <text evidence="2">Belongs to the protein kinase superfamily. Ser/Thr protein kinase family.</text>
</comment>
<keyword evidence="3" id="KW-0433">Leucine-rich repeat</keyword>
<evidence type="ECO:0000256" key="12">
    <source>
        <dbReference type="PROSITE-ProRule" id="PRU10141"/>
    </source>
</evidence>
<dbReference type="Pfam" id="PF08263">
    <property type="entry name" value="LRRNT_2"/>
    <property type="match status" value="1"/>
</dbReference>
<dbReference type="Gene3D" id="3.80.10.10">
    <property type="entry name" value="Ribonuclease Inhibitor"/>
    <property type="match status" value="3"/>
</dbReference>
<evidence type="ECO:0000313" key="15">
    <source>
        <dbReference type="EMBL" id="KAH7548389.1"/>
    </source>
</evidence>
<evidence type="ECO:0000313" key="16">
    <source>
        <dbReference type="Proteomes" id="UP000827721"/>
    </source>
</evidence>
<keyword evidence="6" id="KW-0677">Repeat</keyword>
<dbReference type="Pfam" id="PF00069">
    <property type="entry name" value="Pkinase"/>
    <property type="match status" value="1"/>
</dbReference>
<dbReference type="Pfam" id="PF13855">
    <property type="entry name" value="LRR_8"/>
    <property type="match status" value="3"/>
</dbReference>
<dbReference type="SMART" id="SM00365">
    <property type="entry name" value="LRR_SD22"/>
    <property type="match status" value="5"/>
</dbReference>
<dbReference type="SMART" id="SM00369">
    <property type="entry name" value="LRR_TYP"/>
    <property type="match status" value="5"/>
</dbReference>
<keyword evidence="5 13" id="KW-0812">Transmembrane</keyword>
<evidence type="ECO:0000256" key="4">
    <source>
        <dbReference type="ARBA" id="ARBA00022679"/>
    </source>
</evidence>
<keyword evidence="11 13" id="KW-0472">Membrane</keyword>
<dbReference type="Proteomes" id="UP000827721">
    <property type="component" value="Unassembled WGS sequence"/>
</dbReference>
<dbReference type="PANTHER" id="PTHR27008:SF499">
    <property type="entry name" value="OS06G0581500 PROTEIN"/>
    <property type="match status" value="1"/>
</dbReference>
<dbReference type="InterPro" id="IPR051809">
    <property type="entry name" value="Plant_receptor-like_S/T_kinase"/>
</dbReference>
<comment type="subcellular location">
    <subcellularLocation>
        <location evidence="1">Membrane</location>
    </subcellularLocation>
</comment>
<comment type="caution">
    <text evidence="15">The sequence shown here is derived from an EMBL/GenBank/DDBJ whole genome shotgun (WGS) entry which is preliminary data.</text>
</comment>
<dbReference type="Pfam" id="PF00560">
    <property type="entry name" value="LRR_1"/>
    <property type="match status" value="2"/>
</dbReference>
<evidence type="ECO:0000256" key="1">
    <source>
        <dbReference type="ARBA" id="ARBA00004370"/>
    </source>
</evidence>
<evidence type="ECO:0000256" key="10">
    <source>
        <dbReference type="ARBA" id="ARBA00022989"/>
    </source>
</evidence>
<evidence type="ECO:0000256" key="11">
    <source>
        <dbReference type="ARBA" id="ARBA00023136"/>
    </source>
</evidence>
<dbReference type="SMART" id="SM00220">
    <property type="entry name" value="S_TKc"/>
    <property type="match status" value="1"/>
</dbReference>
<feature type="binding site" evidence="12">
    <location>
        <position position="667"/>
    </location>
    <ligand>
        <name>ATP</name>
        <dbReference type="ChEBI" id="CHEBI:30616"/>
    </ligand>
</feature>
<keyword evidence="10 13" id="KW-1133">Transmembrane helix</keyword>
<evidence type="ECO:0000259" key="14">
    <source>
        <dbReference type="PROSITE" id="PS50011"/>
    </source>
</evidence>
<keyword evidence="16" id="KW-1185">Reference proteome</keyword>
<dbReference type="PROSITE" id="PS50011">
    <property type="entry name" value="PROTEIN_KINASE_DOM"/>
    <property type="match status" value="1"/>
</dbReference>
<dbReference type="InterPro" id="IPR017441">
    <property type="entry name" value="Protein_kinase_ATP_BS"/>
</dbReference>
<keyword evidence="4" id="KW-0808">Transferase</keyword>
<dbReference type="Gene3D" id="3.30.200.20">
    <property type="entry name" value="Phosphorylase Kinase, domain 1"/>
    <property type="match status" value="1"/>
</dbReference>
<feature type="domain" description="Protein kinase" evidence="14">
    <location>
        <begin position="638"/>
        <end position="948"/>
    </location>
</feature>
<evidence type="ECO:0000256" key="5">
    <source>
        <dbReference type="ARBA" id="ARBA00022692"/>
    </source>
</evidence>
<evidence type="ECO:0000256" key="7">
    <source>
        <dbReference type="ARBA" id="ARBA00022741"/>
    </source>
</evidence>
<dbReference type="InterPro" id="IPR003591">
    <property type="entry name" value="Leu-rich_rpt_typical-subtyp"/>
</dbReference>
<dbReference type="EMBL" id="JAFEMO010000014">
    <property type="protein sequence ID" value="KAH7548389.1"/>
    <property type="molecule type" value="Genomic_DNA"/>
</dbReference>
<evidence type="ECO:0000256" key="9">
    <source>
        <dbReference type="ARBA" id="ARBA00022840"/>
    </source>
</evidence>
<dbReference type="SUPFAM" id="SSF56112">
    <property type="entry name" value="Protein kinase-like (PK-like)"/>
    <property type="match status" value="1"/>
</dbReference>
<dbReference type="SUPFAM" id="SSF52058">
    <property type="entry name" value="L domain-like"/>
    <property type="match status" value="1"/>
</dbReference>
<dbReference type="InterPro" id="IPR013210">
    <property type="entry name" value="LRR_N_plant-typ"/>
</dbReference>
<evidence type="ECO:0000256" key="6">
    <source>
        <dbReference type="ARBA" id="ARBA00022737"/>
    </source>
</evidence>
<dbReference type="InterPro" id="IPR032675">
    <property type="entry name" value="LRR_dom_sf"/>
</dbReference>
<dbReference type="InterPro" id="IPR011009">
    <property type="entry name" value="Kinase-like_dom_sf"/>
</dbReference>
<keyword evidence="8" id="KW-0418">Kinase</keyword>
<feature type="transmembrane region" description="Helical" evidence="13">
    <location>
        <begin position="584"/>
        <end position="606"/>
    </location>
</feature>
<dbReference type="PANTHER" id="PTHR27008">
    <property type="entry name" value="OS04G0122200 PROTEIN"/>
    <property type="match status" value="1"/>
</dbReference>
<keyword evidence="9 12" id="KW-0067">ATP-binding</keyword>
<evidence type="ECO:0000256" key="3">
    <source>
        <dbReference type="ARBA" id="ARBA00022614"/>
    </source>
</evidence>
<accession>A0ABQ8H514</accession>
<sequence length="971" mass="105359">MFSLAASLCTAISSFNNQTDQIALFAFKNSITEDPLGALSSWNNSVNVCQWSGVQCGNRHQRVVELDLRFQRLAGSISPSIGNLSFLRSIYLQDNRFRAFGSLSKLTSLSLFSNNLHGTIPTSFGNLSLLERLSLGTNNLEGTIPESIGHLTNLQYLGIGVNEISGTVPPSLDNISTLTDLVIPSNQLTGSLPPDIGFTLSSLRIISTGGNQFTGRFPTSFSNASGMRILDLSESGLFGPIPVDIGRRMTDLRWLNFGDNNLGTGVAGDTSFVDSLTNCTSLQILGLYSNGFGGVLPNSFKNLSTQLRLLEAGGNQFVGNIPAGLSNFVNLVDLGLEQNFLSGSIPFSIGKLQKLQELSLGRNRLSGSIPESISNLTQLFPLNLEDNNLTGSFPQSLEYIRGLQIFNLSHNNLAGPVPKTIAFFSSLSSINLAHNSFNGSLPLEIGTLNNLEELDISNNDLSGEVPSTLGSCLRLEHLLLGSNLFHGSIPSSFGALKGLVDMDLSHNNLSGTIPADLETLPFLEKLNLSFNNLEGNVPTKGAFTNTSVISIVGNRNLCGGVPELHLPTCAIQESNKNNRLGSKVIIIIVTLGVCLVVILLFVAIYWKRKPRKVSSPSPLREGFFRVSYDELLKATGGFSSTNLLGAGSFGSVYKGMLHKDDKPVAVKVFNLDKLGASKSFIAECETLRRMRHRNLLKIITACSSINFEGSDFKALVFKFMPNGNLESWLHPSEDTTMKLNLTQRLNIAIDVVSALEYLHHHCETPIVHCDLKPSNVLLDEDMIAHVGDFGLAKFLTINLSNPINRQTNSIAIKGSIGYVAPEYGMGASASKQGDIYSGILLLEILIGKRPTDEIFKDGLSLHSFCKMALPDRVMEIADSCLLIPEDNLNDQTNRNRNAEIEECMKIKMRECLISLVRIGVACSTEAPSERMGLSEVVMELNAIKQVFLGGGIHGERRIRIQLASQGTSNNV</sequence>